<dbReference type="InterPro" id="IPR020108">
    <property type="entry name" value="Spore_coat_CotD"/>
</dbReference>
<evidence type="ECO:0008006" key="3">
    <source>
        <dbReference type="Google" id="ProtNLM"/>
    </source>
</evidence>
<dbReference type="RefSeq" id="WP_139343066.1">
    <property type="nucleotide sequence ID" value="NZ_MQMF01000002.1"/>
</dbReference>
<reference evidence="1 2" key="1">
    <citation type="submission" date="2016-11" db="EMBL/GenBank/DDBJ databases">
        <authorList>
            <person name="Jaros S."/>
            <person name="Januszkiewicz K."/>
            <person name="Wedrychowicz H."/>
        </authorList>
    </citation>
    <scope>NUCLEOTIDE SEQUENCE [LARGE SCALE GENOMIC DNA]</scope>
    <source>
        <strain evidence="1 2">Con a/3</strain>
    </source>
</reference>
<accession>A0A1V3G7Y0</accession>
<dbReference type="OrthoDB" id="2970418at2"/>
<proteinExistence type="predicted"/>
<dbReference type="Pfam" id="PF11122">
    <property type="entry name" value="Spore-coat_CotD"/>
    <property type="match status" value="1"/>
</dbReference>
<dbReference type="AlphaFoldDB" id="A0A1V3G7Y0"/>
<comment type="caution">
    <text evidence="1">The sequence shown here is derived from an EMBL/GenBank/DDBJ whole genome shotgun (WGS) entry which is preliminary data.</text>
</comment>
<sequence length="146" mass="16094">MFKRPRIFPKKGMGKGPIGPTMGAMGMGPVMGAMAQMPQMGGCGYPAVSPSQYYPPQVLPAQYSPTNQQMQYNQQDVYVPMVHPTQTTQVNQTNYKYVHYFPQSTNVINQATQQNLCGTTSPIMANPCPPPCVPCPPRPPCGWRKK</sequence>
<evidence type="ECO:0000313" key="2">
    <source>
        <dbReference type="Proteomes" id="UP000188597"/>
    </source>
</evidence>
<name>A0A1V3G7Y0_9BACL</name>
<protein>
    <recommendedName>
        <fullName evidence="3">Spore coat protein</fullName>
    </recommendedName>
</protein>
<evidence type="ECO:0000313" key="1">
    <source>
        <dbReference type="EMBL" id="OOE12106.1"/>
    </source>
</evidence>
<dbReference type="EMBL" id="MQMF01000002">
    <property type="protein sequence ID" value="OOE12106.1"/>
    <property type="molecule type" value="Genomic_DNA"/>
</dbReference>
<dbReference type="Proteomes" id="UP000188597">
    <property type="component" value="Unassembled WGS sequence"/>
</dbReference>
<organism evidence="1 2">
    <name type="scientific">Fictibacillus arsenicus</name>
    <dbReference type="NCBI Taxonomy" id="255247"/>
    <lineage>
        <taxon>Bacteria</taxon>
        <taxon>Bacillati</taxon>
        <taxon>Bacillota</taxon>
        <taxon>Bacilli</taxon>
        <taxon>Bacillales</taxon>
        <taxon>Fictibacillaceae</taxon>
        <taxon>Fictibacillus</taxon>
    </lineage>
</organism>
<gene>
    <name evidence="1" type="ORF">UN64_08280</name>
</gene>